<gene>
    <name evidence="1" type="ORF">EDI28_11355</name>
</gene>
<dbReference type="EMBL" id="RJLM01000004">
    <property type="protein sequence ID" value="RWX55156.1"/>
    <property type="molecule type" value="Genomic_DNA"/>
</dbReference>
<proteinExistence type="predicted"/>
<dbReference type="RefSeq" id="WP_128783970.1">
    <property type="nucleotide sequence ID" value="NZ_RJLM01000004.1"/>
</dbReference>
<comment type="caution">
    <text evidence="1">The sequence shown here is derived from an EMBL/GenBank/DDBJ whole genome shotgun (WGS) entry which is preliminary data.</text>
</comment>
<name>A0A3S3QPB0_9GAMM</name>
<reference evidence="1 2" key="1">
    <citation type="submission" date="2018-11" db="EMBL/GenBank/DDBJ databases">
        <title>Photobacterium sp. BEI247 sp. nov., a marine bacterium isolated from Yongle Blue Hole in the South China Sea.</title>
        <authorList>
            <person name="Wang X."/>
        </authorList>
    </citation>
    <scope>NUCLEOTIDE SEQUENCE [LARGE SCALE GENOMIC DNA]</scope>
    <source>
        <strain evidence="2">BEI247</strain>
    </source>
</reference>
<dbReference type="OrthoDB" id="1364489at2"/>
<dbReference type="AlphaFoldDB" id="A0A3S3QPB0"/>
<keyword evidence="2" id="KW-1185">Reference proteome</keyword>
<protein>
    <submittedName>
        <fullName evidence="1">Uncharacterized protein</fullName>
    </submittedName>
</protein>
<organism evidence="1 2">
    <name type="scientific">Photobacterium chitinilyticum</name>
    <dbReference type="NCBI Taxonomy" id="2485123"/>
    <lineage>
        <taxon>Bacteria</taxon>
        <taxon>Pseudomonadati</taxon>
        <taxon>Pseudomonadota</taxon>
        <taxon>Gammaproteobacteria</taxon>
        <taxon>Vibrionales</taxon>
        <taxon>Vibrionaceae</taxon>
        <taxon>Photobacterium</taxon>
    </lineage>
</organism>
<evidence type="ECO:0000313" key="1">
    <source>
        <dbReference type="EMBL" id="RWX55156.1"/>
    </source>
</evidence>
<sequence length="95" mass="10778">MNVHDDQAEEGPSVIAGTPRDYSEDLYRVYFEVGEYEDMALKVLLEFLTEEGIRSLNKQAFGYDVQLPIQVVPEVVRALITANIAVYQVVRQDKA</sequence>
<accession>A0A3S3QPB0</accession>
<evidence type="ECO:0000313" key="2">
    <source>
        <dbReference type="Proteomes" id="UP000287563"/>
    </source>
</evidence>
<dbReference type="Proteomes" id="UP000287563">
    <property type="component" value="Unassembled WGS sequence"/>
</dbReference>